<keyword evidence="9" id="KW-0336">GPI-anchor</keyword>
<dbReference type="InterPro" id="IPR014782">
    <property type="entry name" value="Peptidase_M1_dom"/>
</dbReference>
<dbReference type="GO" id="GO:0070006">
    <property type="term" value="F:metalloaminopeptidase activity"/>
    <property type="evidence" value="ECO:0007669"/>
    <property type="project" value="TreeGrafter"/>
</dbReference>
<accession>A0A7R9HSQ7</accession>
<dbReference type="FunFam" id="1.25.50.20:FF:000001">
    <property type="entry name" value="Aminopeptidase"/>
    <property type="match status" value="1"/>
</dbReference>
<keyword evidence="14 24" id="KW-0862">Zinc</keyword>
<evidence type="ECO:0000256" key="12">
    <source>
        <dbReference type="ARBA" id="ARBA00022723"/>
    </source>
</evidence>
<evidence type="ECO:0000259" key="29">
    <source>
        <dbReference type="Pfam" id="PF17900"/>
    </source>
</evidence>
<dbReference type="GO" id="GO:0006508">
    <property type="term" value="P:proteolysis"/>
    <property type="evidence" value="ECO:0007669"/>
    <property type="project" value="UniProtKB-KW"/>
</dbReference>
<evidence type="ECO:0000259" key="28">
    <source>
        <dbReference type="Pfam" id="PF11838"/>
    </source>
</evidence>
<dbReference type="AlphaFoldDB" id="A0A7R9HSQ7"/>
<keyword evidence="20" id="KW-1015">Disulfide bond</keyword>
<evidence type="ECO:0000256" key="16">
    <source>
        <dbReference type="ARBA" id="ARBA00022968"/>
    </source>
</evidence>
<keyword evidence="18" id="KW-0482">Metalloprotease</keyword>
<keyword evidence="7" id="KW-0031">Aminopeptidase</keyword>
<feature type="binding site" evidence="24">
    <location>
        <position position="394"/>
    </location>
    <ligand>
        <name>Zn(2+)</name>
        <dbReference type="ChEBI" id="CHEBI:29105"/>
        <note>catalytic</note>
    </ligand>
</feature>
<evidence type="ECO:0000256" key="17">
    <source>
        <dbReference type="ARBA" id="ARBA00022989"/>
    </source>
</evidence>
<dbReference type="SUPFAM" id="SSF63737">
    <property type="entry name" value="Leukotriene A4 hydrolase N-terminal domain"/>
    <property type="match status" value="1"/>
</dbReference>
<keyword evidence="15" id="KW-0106">Calcium</keyword>
<evidence type="ECO:0000256" key="15">
    <source>
        <dbReference type="ARBA" id="ARBA00022837"/>
    </source>
</evidence>
<comment type="cofactor">
    <cofactor evidence="24">
        <name>Zn(2+)</name>
        <dbReference type="ChEBI" id="CHEBI:29105"/>
    </cofactor>
    <text evidence="24">Binds 1 zinc ion per subunit.</text>
</comment>
<dbReference type="InterPro" id="IPR024571">
    <property type="entry name" value="ERAP1-like_C_dom"/>
</dbReference>
<dbReference type="GO" id="GO:0004230">
    <property type="term" value="F:glutamyl aminopeptidase activity"/>
    <property type="evidence" value="ECO:0007669"/>
    <property type="project" value="UniProtKB-EC"/>
</dbReference>
<evidence type="ECO:0000256" key="7">
    <source>
        <dbReference type="ARBA" id="ARBA00022438"/>
    </source>
</evidence>
<dbReference type="GO" id="GO:0005615">
    <property type="term" value="C:extracellular space"/>
    <property type="evidence" value="ECO:0007669"/>
    <property type="project" value="TreeGrafter"/>
</dbReference>
<dbReference type="SUPFAM" id="SSF55486">
    <property type="entry name" value="Metalloproteases ('zincins'), catalytic domain"/>
    <property type="match status" value="2"/>
</dbReference>
<evidence type="ECO:0000256" key="24">
    <source>
        <dbReference type="PIRSR" id="PIRSR634016-3"/>
    </source>
</evidence>
<comment type="similarity">
    <text evidence="4">Belongs to the peptidase M1 family.</text>
</comment>
<dbReference type="GO" id="GO:0098552">
    <property type="term" value="C:side of membrane"/>
    <property type="evidence" value="ECO:0007669"/>
    <property type="project" value="UniProtKB-KW"/>
</dbReference>
<dbReference type="GO" id="GO:0005886">
    <property type="term" value="C:plasma membrane"/>
    <property type="evidence" value="ECO:0007669"/>
    <property type="project" value="UniProtKB-SubCell"/>
</dbReference>
<evidence type="ECO:0000256" key="4">
    <source>
        <dbReference type="ARBA" id="ARBA00010136"/>
    </source>
</evidence>
<dbReference type="EMBL" id="OB796386">
    <property type="protein sequence ID" value="CAD7433373.1"/>
    <property type="molecule type" value="Genomic_DNA"/>
</dbReference>
<feature type="domain" description="Peptidase M1 membrane alanine aminopeptidase" evidence="27">
    <location>
        <begin position="318"/>
        <end position="439"/>
    </location>
</feature>
<feature type="transmembrane region" description="Helical" evidence="26">
    <location>
        <begin position="12"/>
        <end position="36"/>
    </location>
</feature>
<dbReference type="InterPro" id="IPR027268">
    <property type="entry name" value="Peptidase_M4/M1_CTD_sf"/>
</dbReference>
<evidence type="ECO:0000256" key="20">
    <source>
        <dbReference type="ARBA" id="ARBA00023157"/>
    </source>
</evidence>
<dbReference type="InterPro" id="IPR045357">
    <property type="entry name" value="Aminopeptidase_N-like_N"/>
</dbReference>
<keyword evidence="17 26" id="KW-1133">Transmembrane helix</keyword>
<evidence type="ECO:0000256" key="25">
    <source>
        <dbReference type="PIRSR" id="PIRSR634016-4"/>
    </source>
</evidence>
<comment type="subcellular location">
    <subcellularLocation>
        <location evidence="3">Cell membrane</location>
        <topology evidence="3">Lipid-anchor</topology>
        <topology evidence="3">GPI-anchor</topology>
    </subcellularLocation>
    <subcellularLocation>
        <location evidence="2">Cell membrane</location>
        <topology evidence="2">Single-pass type II membrane protein</topology>
    </subcellularLocation>
</comment>
<dbReference type="PANTHER" id="PTHR11533">
    <property type="entry name" value="PROTEASE M1 ZINC METALLOPROTEASE"/>
    <property type="match status" value="1"/>
</dbReference>
<keyword evidence="22" id="KW-0449">Lipoprotein</keyword>
<feature type="binding site" evidence="24">
    <location>
        <position position="390"/>
    </location>
    <ligand>
        <name>Zn(2+)</name>
        <dbReference type="ChEBI" id="CHEBI:29105"/>
        <note>catalytic</note>
    </ligand>
</feature>
<evidence type="ECO:0000256" key="13">
    <source>
        <dbReference type="ARBA" id="ARBA00022801"/>
    </source>
</evidence>
<evidence type="ECO:0000256" key="1">
    <source>
        <dbReference type="ARBA" id="ARBA00001703"/>
    </source>
</evidence>
<dbReference type="Pfam" id="PF01433">
    <property type="entry name" value="Peptidase_M1"/>
    <property type="match status" value="2"/>
</dbReference>
<protein>
    <recommendedName>
        <fullName evidence="6">glutamyl aminopeptidase</fullName>
        <ecNumber evidence="6">3.4.11.7</ecNumber>
    </recommendedName>
</protein>
<name>A0A7R9HSQ7_9NEOP</name>
<evidence type="ECO:0000256" key="3">
    <source>
        <dbReference type="ARBA" id="ARBA00004609"/>
    </source>
</evidence>
<dbReference type="InterPro" id="IPR034016">
    <property type="entry name" value="M1_APN-typ"/>
</dbReference>
<dbReference type="GO" id="GO:0008270">
    <property type="term" value="F:zinc ion binding"/>
    <property type="evidence" value="ECO:0007669"/>
    <property type="project" value="InterPro"/>
</dbReference>
<dbReference type="Pfam" id="PF17900">
    <property type="entry name" value="Peptidase_M1_N"/>
    <property type="match status" value="1"/>
</dbReference>
<keyword evidence="8" id="KW-1003">Cell membrane</keyword>
<evidence type="ECO:0000256" key="19">
    <source>
        <dbReference type="ARBA" id="ARBA00023136"/>
    </source>
</evidence>
<keyword evidence="16" id="KW-0735">Signal-anchor</keyword>
<dbReference type="GO" id="GO:0005737">
    <property type="term" value="C:cytoplasm"/>
    <property type="evidence" value="ECO:0007669"/>
    <property type="project" value="TreeGrafter"/>
</dbReference>
<evidence type="ECO:0000256" key="2">
    <source>
        <dbReference type="ARBA" id="ARBA00004401"/>
    </source>
</evidence>
<dbReference type="Pfam" id="PF11838">
    <property type="entry name" value="ERAP1_C"/>
    <property type="match status" value="1"/>
</dbReference>
<dbReference type="CDD" id="cd09601">
    <property type="entry name" value="M1_APN-Q_like"/>
    <property type="match status" value="1"/>
</dbReference>
<keyword evidence="21" id="KW-0325">Glycoprotein</keyword>
<feature type="domain" description="Peptidase M1 membrane alanine aminopeptidase" evidence="27">
    <location>
        <begin position="492"/>
        <end position="595"/>
    </location>
</feature>
<dbReference type="InterPro" id="IPR042097">
    <property type="entry name" value="Aminopeptidase_N-like_N_sf"/>
</dbReference>
<evidence type="ECO:0000259" key="27">
    <source>
        <dbReference type="Pfam" id="PF01433"/>
    </source>
</evidence>
<feature type="site" description="Transition state stabilizer" evidence="25">
    <location>
        <position position="534"/>
    </location>
</feature>
<evidence type="ECO:0000256" key="14">
    <source>
        <dbReference type="ARBA" id="ARBA00022833"/>
    </source>
</evidence>
<dbReference type="Gene3D" id="1.10.390.10">
    <property type="entry name" value="Neutral Protease Domain 2"/>
    <property type="match status" value="2"/>
</dbReference>
<dbReference type="Gene3D" id="1.25.50.20">
    <property type="match status" value="1"/>
</dbReference>
<dbReference type="GO" id="GO:0042277">
    <property type="term" value="F:peptide binding"/>
    <property type="evidence" value="ECO:0007669"/>
    <property type="project" value="TreeGrafter"/>
</dbReference>
<keyword evidence="10" id="KW-0645">Protease</keyword>
<dbReference type="FunFam" id="1.10.390.10:FF:000033">
    <property type="entry name" value="Endoplasmic reticulum aminopeptidase 1b"/>
    <property type="match status" value="1"/>
</dbReference>
<evidence type="ECO:0000256" key="23">
    <source>
        <dbReference type="PIRSR" id="PIRSR634016-1"/>
    </source>
</evidence>
<dbReference type="Gene3D" id="2.60.40.1910">
    <property type="match status" value="1"/>
</dbReference>
<dbReference type="GO" id="GO:0043171">
    <property type="term" value="P:peptide catabolic process"/>
    <property type="evidence" value="ECO:0007669"/>
    <property type="project" value="TreeGrafter"/>
</dbReference>
<evidence type="ECO:0000256" key="22">
    <source>
        <dbReference type="ARBA" id="ARBA00023288"/>
    </source>
</evidence>
<keyword evidence="12 24" id="KW-0479">Metal-binding</keyword>
<dbReference type="FunFam" id="2.60.40.1910:FF:000003">
    <property type="entry name" value="Aminopeptidase"/>
    <property type="match status" value="1"/>
</dbReference>
<reference evidence="30" key="1">
    <citation type="submission" date="2020-11" db="EMBL/GenBank/DDBJ databases">
        <authorList>
            <person name="Tran Van P."/>
        </authorList>
    </citation>
    <scope>NUCLEOTIDE SEQUENCE</scope>
</reference>
<sequence>MRDAPKRRDALFYTLVGTCCLLAVLCVCLIASLVLLRRHLTPGGGGDHERPPPPLDRLTNLGDLMLGDAMATTTERGGGAVRPEWEADYRLPATTLPLHYDLLLHPDLEGGTFTGEVTIKVNVTQARRSLVVNCKLLEVLSTRLWRLDAGGGEVALKRAFEYPANEFWVAEVGDSAGLAPGTYSLKMEFSGKLTDKIVGFYRSVYVDPSSQERRYRLEVSIIHPGPSGESAHRYRLEVSIIHPGPSGESAHRYRLEGEVSDSPAPGLTTVEFRTSVPMVTYLTCFIVSDFQRLPPVNISQGFPFSVYSTPAQVNKTAYALELGSKVTEYYINYFNIPYPLPKLDMIAIPDFVSGAMEHWGLVTFRETLMLYDPNISSTANQQRVALVVAHELAHMWFGNLMTLKWWNDLWLNEGFATYMEYKGVDNAHPDWHVVGRLPLYEDIPRQRTYRFRQPVHAPELIWVNCVRYFIKRNGNSSLETGLNVRYVPCCQMDSFLVDELHPVMVLDAVLSSHPIVQSVGHPDEITELFDTISYNKAASIIRMLEDFMGADKFREGVSRFLNKFKFSNALTQDLYDELESSGPEALDITRVMDTWTRQMGFPVVTVTPQRGGVRELRQSRFLADPAALGDQQEGGYLWDIPVTYTTASSDKVHRAWLKSDMDSLKVEVSESESWVKFNHHQIGYYRVNYGSEDWRSLTGALLNNTLSLETPDRAHLLDDAFKLADSGLLDYKIALNLTGYLGNETEYIPWSVAATNFGFLRKMLSGTITYPKLRKYVRNLVEKAYQQVSWDIDPKGSNANKLLGVKILSLACEYGLPECLQEVSRRFSSWVSNPDRKPPPDLRTIIYHYGMFSTGGEDIWDKMWQMYMNETDAQERTKLLYGLASVPEPWLLHRYIEYAKDESNVRSQDFFTVLHFIASNPVGNPIVWDFIRSEWEYLTGRFTLNNRYLGRTIPHVCSSFANRFKLQEMETFFSLYPEAGAGTTARKQALEKVANNIKWLEQHRTTIDTWLTDATQGLV</sequence>
<gene>
    <name evidence="30" type="ORF">TMSB3V08_LOCUS10050</name>
</gene>
<feature type="binding site" evidence="24">
    <location>
        <position position="413"/>
    </location>
    <ligand>
        <name>Zn(2+)</name>
        <dbReference type="ChEBI" id="CHEBI:29105"/>
        <note>catalytic</note>
    </ligand>
</feature>
<feature type="domain" description="Aminopeptidase N-like N-terminal" evidence="29">
    <location>
        <begin position="97"/>
        <end position="212"/>
    </location>
</feature>
<organism evidence="30">
    <name type="scientific">Timema monikensis</name>
    <dbReference type="NCBI Taxonomy" id="170555"/>
    <lineage>
        <taxon>Eukaryota</taxon>
        <taxon>Metazoa</taxon>
        <taxon>Ecdysozoa</taxon>
        <taxon>Arthropoda</taxon>
        <taxon>Hexapoda</taxon>
        <taxon>Insecta</taxon>
        <taxon>Pterygota</taxon>
        <taxon>Neoptera</taxon>
        <taxon>Polyneoptera</taxon>
        <taxon>Phasmatodea</taxon>
        <taxon>Timematodea</taxon>
        <taxon>Timematoidea</taxon>
        <taxon>Timematidae</taxon>
        <taxon>Timema</taxon>
    </lineage>
</organism>
<feature type="domain" description="ERAP1-like C-terminal" evidence="28">
    <location>
        <begin position="674"/>
        <end position="994"/>
    </location>
</feature>
<evidence type="ECO:0000256" key="9">
    <source>
        <dbReference type="ARBA" id="ARBA00022622"/>
    </source>
</evidence>
<evidence type="ECO:0000313" key="30">
    <source>
        <dbReference type="EMBL" id="CAD7433373.1"/>
    </source>
</evidence>
<proteinExistence type="inferred from homology"/>
<evidence type="ECO:0000256" key="10">
    <source>
        <dbReference type="ARBA" id="ARBA00022670"/>
    </source>
</evidence>
<dbReference type="Gene3D" id="2.60.40.1730">
    <property type="entry name" value="tricorn interacting facor f3 domain"/>
    <property type="match status" value="1"/>
</dbReference>
<evidence type="ECO:0000256" key="8">
    <source>
        <dbReference type="ARBA" id="ARBA00022475"/>
    </source>
</evidence>
<comment type="subunit">
    <text evidence="5">Homodimer; disulfide-linked.</text>
</comment>
<dbReference type="PANTHER" id="PTHR11533:SF276">
    <property type="entry name" value="GLUTAMYL AMINOPEPTIDASE"/>
    <property type="match status" value="1"/>
</dbReference>
<evidence type="ECO:0000256" key="5">
    <source>
        <dbReference type="ARBA" id="ARBA00011748"/>
    </source>
</evidence>
<evidence type="ECO:0000256" key="11">
    <source>
        <dbReference type="ARBA" id="ARBA00022692"/>
    </source>
</evidence>
<dbReference type="InterPro" id="IPR001930">
    <property type="entry name" value="Peptidase_M1"/>
</dbReference>
<evidence type="ECO:0000256" key="6">
    <source>
        <dbReference type="ARBA" id="ARBA00012567"/>
    </source>
</evidence>
<dbReference type="PRINTS" id="PR00756">
    <property type="entry name" value="ALADIPTASE"/>
</dbReference>
<comment type="catalytic activity">
    <reaction evidence="1">
        <text>Release of N-terminal glutamate (and to a lesser extent aspartate) from a peptide.</text>
        <dbReference type="EC" id="3.4.11.7"/>
    </reaction>
</comment>
<keyword evidence="19 26" id="KW-0472">Membrane</keyword>
<dbReference type="InterPro" id="IPR050344">
    <property type="entry name" value="Peptidase_M1_aminopeptidases"/>
</dbReference>
<evidence type="ECO:0000256" key="26">
    <source>
        <dbReference type="SAM" id="Phobius"/>
    </source>
</evidence>
<evidence type="ECO:0000256" key="21">
    <source>
        <dbReference type="ARBA" id="ARBA00023180"/>
    </source>
</evidence>
<feature type="active site" description="Proton acceptor" evidence="23">
    <location>
        <position position="391"/>
    </location>
</feature>
<keyword evidence="13" id="KW-0378">Hydrolase</keyword>
<keyword evidence="11 26" id="KW-0812">Transmembrane</keyword>
<evidence type="ECO:0000256" key="18">
    <source>
        <dbReference type="ARBA" id="ARBA00023049"/>
    </source>
</evidence>
<dbReference type="EC" id="3.4.11.7" evidence="6"/>